<feature type="chain" id="PRO_5003156678" evidence="1">
    <location>
        <begin position="17"/>
        <end position="47"/>
    </location>
</feature>
<organism evidence="3">
    <name type="scientific">Camponotus floridanus</name>
    <name type="common">Florida carpenter ant</name>
    <dbReference type="NCBI Taxonomy" id="104421"/>
    <lineage>
        <taxon>Eukaryota</taxon>
        <taxon>Metazoa</taxon>
        <taxon>Ecdysozoa</taxon>
        <taxon>Arthropoda</taxon>
        <taxon>Hexapoda</taxon>
        <taxon>Insecta</taxon>
        <taxon>Pterygota</taxon>
        <taxon>Neoptera</taxon>
        <taxon>Endopterygota</taxon>
        <taxon>Hymenoptera</taxon>
        <taxon>Apocrita</taxon>
        <taxon>Aculeata</taxon>
        <taxon>Formicoidea</taxon>
        <taxon>Formicidae</taxon>
        <taxon>Formicinae</taxon>
        <taxon>Camponotus</taxon>
    </lineage>
</organism>
<keyword evidence="1" id="KW-0732">Signal</keyword>
<dbReference type="EMBL" id="GL435204">
    <property type="protein sequence ID" value="EFN73796.1"/>
    <property type="molecule type" value="Genomic_DNA"/>
</dbReference>
<accession>E1ZY97</accession>
<dbReference type="AlphaFoldDB" id="E1ZY97"/>
<evidence type="ECO:0000256" key="1">
    <source>
        <dbReference type="SAM" id="SignalP"/>
    </source>
</evidence>
<dbReference type="Proteomes" id="UP000000311">
    <property type="component" value="Unassembled WGS sequence"/>
</dbReference>
<evidence type="ECO:0000313" key="2">
    <source>
        <dbReference type="EMBL" id="EFN73796.1"/>
    </source>
</evidence>
<protein>
    <submittedName>
        <fullName evidence="2">Uncharacterized protein</fullName>
    </submittedName>
</protein>
<gene>
    <name evidence="2" type="ORF">EAG_06438</name>
</gene>
<sequence>MKWCVLVLVFAGLTRGDNTIGADKILHCPELNAQDEIDLDKKTRNSK</sequence>
<feature type="signal peptide" evidence="1">
    <location>
        <begin position="1"/>
        <end position="16"/>
    </location>
</feature>
<reference evidence="2 3" key="1">
    <citation type="journal article" date="2010" name="Science">
        <title>Genomic comparison of the ants Camponotus floridanus and Harpegnathos saltator.</title>
        <authorList>
            <person name="Bonasio R."/>
            <person name="Zhang G."/>
            <person name="Ye C."/>
            <person name="Mutti N.S."/>
            <person name="Fang X."/>
            <person name="Qin N."/>
            <person name="Donahue G."/>
            <person name="Yang P."/>
            <person name="Li Q."/>
            <person name="Li C."/>
            <person name="Zhang P."/>
            <person name="Huang Z."/>
            <person name="Berger S.L."/>
            <person name="Reinberg D."/>
            <person name="Wang J."/>
            <person name="Liebig J."/>
        </authorList>
    </citation>
    <scope>NUCLEOTIDE SEQUENCE [LARGE SCALE GENOMIC DNA]</scope>
    <source>
        <strain evidence="3">C129</strain>
    </source>
</reference>
<name>E1ZY97_CAMFO</name>
<dbReference type="InParanoid" id="E1ZY97"/>
<proteinExistence type="predicted"/>
<dbReference type="OrthoDB" id="6615450at2759"/>
<evidence type="ECO:0000313" key="3">
    <source>
        <dbReference type="Proteomes" id="UP000000311"/>
    </source>
</evidence>
<keyword evidence="3" id="KW-1185">Reference proteome</keyword>